<proteinExistence type="predicted"/>
<dbReference type="EMBL" id="CP159925">
    <property type="protein sequence ID" value="XCO75497.1"/>
    <property type="molecule type" value="Genomic_DNA"/>
</dbReference>
<protein>
    <submittedName>
        <fullName evidence="2">Uncharacterized protein</fullName>
    </submittedName>
</protein>
<name>A0AAU8MVU2_9GAMM</name>
<reference evidence="2" key="1">
    <citation type="submission" date="2024-06" db="EMBL/GenBank/DDBJ databases">
        <authorList>
            <person name="Li S."/>
        </authorList>
    </citation>
    <scope>NUCLEOTIDE SEQUENCE</scope>
    <source>
        <strain evidence="2">SR10</strain>
    </source>
</reference>
<dbReference type="RefSeq" id="WP_363798574.1">
    <property type="nucleotide sequence ID" value="NZ_CP159925.1"/>
</dbReference>
<sequence length="160" mass="17419">MHRHRCAPARLRAAAFALACASAAVPAAPPAQPSWNEAAVIEEATGGRLTGTRGEYYDDSCEERIGYTAKAVDLNGDGRPEVFTELESECLGGRIGVSLDLYIRDARGRWKAQFGFPAGYNILPSKHLGYPDLEMTGPGLCAPVWRWNGTQYALHKPCPR</sequence>
<evidence type="ECO:0000256" key="1">
    <source>
        <dbReference type="SAM" id="SignalP"/>
    </source>
</evidence>
<gene>
    <name evidence="2" type="ORF">ABU614_01470</name>
</gene>
<feature type="signal peptide" evidence="1">
    <location>
        <begin position="1"/>
        <end position="27"/>
    </location>
</feature>
<evidence type="ECO:0000313" key="2">
    <source>
        <dbReference type="EMBL" id="XCO75497.1"/>
    </source>
</evidence>
<feature type="chain" id="PRO_5043739649" evidence="1">
    <location>
        <begin position="28"/>
        <end position="160"/>
    </location>
</feature>
<accession>A0AAU8MVU2</accession>
<organism evidence="2">
    <name type="scientific">Lysobacter firmicutimachus</name>
    <dbReference type="NCBI Taxonomy" id="1792846"/>
    <lineage>
        <taxon>Bacteria</taxon>
        <taxon>Pseudomonadati</taxon>
        <taxon>Pseudomonadota</taxon>
        <taxon>Gammaproteobacteria</taxon>
        <taxon>Lysobacterales</taxon>
        <taxon>Lysobacteraceae</taxon>
        <taxon>Lysobacter</taxon>
    </lineage>
</organism>
<keyword evidence="1" id="KW-0732">Signal</keyword>
<dbReference type="AlphaFoldDB" id="A0AAU8MVU2"/>